<dbReference type="Pfam" id="PF15412">
    <property type="entry name" value="Nse4-Nse3_bdg"/>
    <property type="match status" value="1"/>
</dbReference>
<comment type="function">
    <text evidence="7">Component of the SMC5-SMC6 complex, that promotes sister chromatid alignment after DNA damage and facilitates double-stranded DNA breaks (DSBs) repair via homologous recombination between sister chromatids.</text>
</comment>
<feature type="compositionally biased region" description="Polar residues" evidence="8">
    <location>
        <begin position="323"/>
        <end position="332"/>
    </location>
</feature>
<dbReference type="Proteomes" id="UP000085678">
    <property type="component" value="Unplaced"/>
</dbReference>
<dbReference type="KEGG" id="lak:106165668"/>
<dbReference type="OrthoDB" id="361242at2759"/>
<evidence type="ECO:0000256" key="2">
    <source>
        <dbReference type="ARBA" id="ARBA00008997"/>
    </source>
</evidence>
<keyword evidence="6 7" id="KW-0539">Nucleus</keyword>
<dbReference type="GO" id="GO:0030915">
    <property type="term" value="C:Smc5-Smc6 complex"/>
    <property type="evidence" value="ECO:0007669"/>
    <property type="project" value="UniProtKB-UniRule"/>
</dbReference>
<feature type="domain" description="Nse4/EID protein Nse3/MAGE-binding" evidence="10">
    <location>
        <begin position="74"/>
        <end position="113"/>
    </location>
</feature>
<dbReference type="STRING" id="7574.A0A1S3INE6"/>
<comment type="similarity">
    <text evidence="2 7">Belongs to the NSE4 family.</text>
</comment>
<keyword evidence="11" id="KW-1185">Reference proteome</keyword>
<dbReference type="InParanoid" id="A0A1S3INE6"/>
<evidence type="ECO:0000256" key="4">
    <source>
        <dbReference type="ARBA" id="ARBA00023172"/>
    </source>
</evidence>
<dbReference type="AlphaFoldDB" id="A0A1S3INE6"/>
<dbReference type="RefSeq" id="XP_013399421.1">
    <property type="nucleotide sequence ID" value="XM_013543967.2"/>
</dbReference>
<evidence type="ECO:0000313" key="12">
    <source>
        <dbReference type="RefSeq" id="XP_013399421.1"/>
    </source>
</evidence>
<keyword evidence="4 7" id="KW-0233">DNA recombination</keyword>
<evidence type="ECO:0000313" key="11">
    <source>
        <dbReference type="Proteomes" id="UP000085678"/>
    </source>
</evidence>
<evidence type="ECO:0000256" key="7">
    <source>
        <dbReference type="RuleBase" id="RU365071"/>
    </source>
</evidence>
<organism evidence="11 12">
    <name type="scientific">Lingula anatina</name>
    <name type="common">Brachiopod</name>
    <name type="synonym">Lingula unguis</name>
    <dbReference type="NCBI Taxonomy" id="7574"/>
    <lineage>
        <taxon>Eukaryota</taxon>
        <taxon>Metazoa</taxon>
        <taxon>Spiralia</taxon>
        <taxon>Lophotrochozoa</taxon>
        <taxon>Brachiopoda</taxon>
        <taxon>Linguliformea</taxon>
        <taxon>Lingulata</taxon>
        <taxon>Lingulida</taxon>
        <taxon>Linguloidea</taxon>
        <taxon>Lingulidae</taxon>
        <taxon>Lingula</taxon>
    </lineage>
</organism>
<accession>A0A1S3INE6</accession>
<evidence type="ECO:0000256" key="6">
    <source>
        <dbReference type="ARBA" id="ARBA00023242"/>
    </source>
</evidence>
<evidence type="ECO:0000256" key="3">
    <source>
        <dbReference type="ARBA" id="ARBA00022763"/>
    </source>
</evidence>
<comment type="subcellular location">
    <subcellularLocation>
        <location evidence="1 7">Nucleus</location>
    </subcellularLocation>
</comment>
<dbReference type="GeneID" id="106165668"/>
<comment type="subunit">
    <text evidence="7">Component of the SMC5-SMC6 complex.</text>
</comment>
<dbReference type="InterPro" id="IPR014854">
    <property type="entry name" value="Nse4_C"/>
</dbReference>
<gene>
    <name evidence="12" type="primary">LOC106165668</name>
</gene>
<feature type="region of interest" description="Disordered" evidence="8">
    <location>
        <begin position="1"/>
        <end position="24"/>
    </location>
</feature>
<dbReference type="GO" id="GO:0006310">
    <property type="term" value="P:DNA recombination"/>
    <property type="evidence" value="ECO:0007669"/>
    <property type="project" value="UniProtKB-UniRule"/>
</dbReference>
<evidence type="ECO:0000256" key="8">
    <source>
        <dbReference type="SAM" id="MobiDB-lite"/>
    </source>
</evidence>
<feature type="compositionally biased region" description="Basic and acidic residues" evidence="8">
    <location>
        <begin position="160"/>
        <end position="184"/>
    </location>
</feature>
<feature type="domain" description="Non-structural maintenance of chromosome element 4 C-terminal" evidence="9">
    <location>
        <begin position="222"/>
        <end position="309"/>
    </location>
</feature>
<dbReference type="InterPro" id="IPR027786">
    <property type="entry name" value="Nse4/EID"/>
</dbReference>
<reference evidence="12" key="1">
    <citation type="submission" date="2025-08" db="UniProtKB">
        <authorList>
            <consortium name="RefSeq"/>
        </authorList>
    </citation>
    <scope>IDENTIFICATION</scope>
    <source>
        <tissue evidence="12">Gonads</tissue>
    </source>
</reference>
<name>A0A1S3INE6_LINAN</name>
<evidence type="ECO:0000259" key="9">
    <source>
        <dbReference type="Pfam" id="PF08743"/>
    </source>
</evidence>
<dbReference type="GO" id="GO:0005634">
    <property type="term" value="C:nucleus"/>
    <property type="evidence" value="ECO:0007669"/>
    <property type="project" value="UniProtKB-SubCell"/>
</dbReference>
<dbReference type="InterPro" id="IPR029225">
    <property type="entry name" value="Nse4_Nse3-bd"/>
</dbReference>
<keyword evidence="5 7" id="KW-0234">DNA repair</keyword>
<keyword evidence="3 7" id="KW-0227">DNA damage</keyword>
<protein>
    <recommendedName>
        <fullName evidence="7">Non-structural maintenance of chromosomes element 4</fullName>
    </recommendedName>
</protein>
<evidence type="ECO:0000256" key="5">
    <source>
        <dbReference type="ARBA" id="ARBA00023204"/>
    </source>
</evidence>
<dbReference type="GO" id="GO:0006281">
    <property type="term" value="P:DNA repair"/>
    <property type="evidence" value="ECO:0007669"/>
    <property type="project" value="UniProtKB-UniRule"/>
</dbReference>
<dbReference type="PANTHER" id="PTHR16140:SF0">
    <property type="entry name" value="NON-STRUCTURAL MAINTENANCE OF CHROMOSOMES ELEMENT 4"/>
    <property type="match status" value="1"/>
</dbReference>
<dbReference type="Pfam" id="PF08743">
    <property type="entry name" value="Nse4_C"/>
    <property type="match status" value="1"/>
</dbReference>
<proteinExistence type="inferred from homology"/>
<evidence type="ECO:0000259" key="10">
    <source>
        <dbReference type="Pfam" id="PF15412"/>
    </source>
</evidence>
<evidence type="ECO:0000256" key="1">
    <source>
        <dbReference type="ARBA" id="ARBA00004123"/>
    </source>
</evidence>
<dbReference type="PANTHER" id="PTHR16140">
    <property type="entry name" value="NON-STRUCTURAL MAINTENANCE OF CHROMOSOMES ELEMENT 4"/>
    <property type="match status" value="1"/>
</dbReference>
<sequence length="347" mass="39864">MESDSDEELSVPTEPEQTEDERRQLRHQYMVIQDELKARQHDLINPESEELTDKLKECNSLFQRVKLTREATKDSQALLTIAQLGRQKAQALQTDINTFNALEFSERLVNYISFGRIPATSTDNNARIPRISWEKFGEAVQPFFSRTPPLRCMLGTFERGPPERRVSNRNTDKGDRDAITDRTVPKQLKSVDEEEQREQTTEEVERIHRLLMNYWRNNKKKPVDYFEFVLNPGSYGHTIENMFHVAFLVRDNLAKILLDEYKLPVIEPVEKHAGDAPTESLQRHQCIVSITNSEFEELVRTFQVKTAAIKPVELKKGKIPSASGDSGPSQMNGFDAHPGPQSKKAKK</sequence>
<feature type="region of interest" description="Disordered" evidence="8">
    <location>
        <begin position="154"/>
        <end position="200"/>
    </location>
</feature>
<feature type="region of interest" description="Disordered" evidence="8">
    <location>
        <begin position="317"/>
        <end position="347"/>
    </location>
</feature>